<dbReference type="EMBL" id="CALQ01001932">
    <property type="protein sequence ID" value="CCM20006.1"/>
    <property type="molecule type" value="Genomic_DNA"/>
</dbReference>
<feature type="compositionally biased region" description="Acidic residues" evidence="1">
    <location>
        <begin position="275"/>
        <end position="284"/>
    </location>
</feature>
<dbReference type="AlphaFoldDB" id="A0A1E1J8Q9"/>
<feature type="compositionally biased region" description="Low complexity" evidence="1">
    <location>
        <begin position="254"/>
        <end position="274"/>
    </location>
</feature>
<accession>A0A1E1J8Q9</accession>
<protein>
    <submittedName>
        <fullName evidence="2">Uncharacterized protein</fullName>
    </submittedName>
</protein>
<name>A0A1E1J8Q9_LEIGU</name>
<reference evidence="2" key="1">
    <citation type="submission" date="2012-08" db="EMBL/GenBank/DDBJ databases">
        <title>Comparative genomics of metastatic and non-metastatic Leishmania guyanensis provides insights into polygenic factors involved in Leishmania RNA virus infection.</title>
        <authorList>
            <person name="Smith D."/>
            <person name="Hertz-Fowler C."/>
            <person name="Martin R."/>
            <person name="Dickens N."/>
            <person name="Fasel N."/>
            <person name="Falquet L."/>
            <person name="Beverley S."/>
            <person name="Zangger H."/>
            <person name="Calderon-Copete S."/>
            <person name="Mottram J."/>
            <person name="Xenarios I."/>
        </authorList>
    </citation>
    <scope>NUCLEOTIDE SEQUENCE</scope>
    <source>
        <strain evidence="2">MHOM/BR/75/M4147/SSU:IR2SAT-LUC</strain>
    </source>
</reference>
<feature type="region of interest" description="Disordered" evidence="1">
    <location>
        <begin position="197"/>
        <end position="330"/>
    </location>
</feature>
<feature type="region of interest" description="Disordered" evidence="1">
    <location>
        <begin position="1"/>
        <end position="50"/>
    </location>
</feature>
<evidence type="ECO:0000256" key="1">
    <source>
        <dbReference type="SAM" id="MobiDB-lite"/>
    </source>
</evidence>
<sequence>MPRNKRPHQVKRVDGASSGKRKRAIVSPSAAPHHHTPRAQNAESTPASPKSIEDVARLFIGVNSSSSCGKAYENTERAIVQLKKAKGSTKRLREDVENDTVGKRLPMKRHKSPTIGVLSSTATITTMTERKTRRPPKAAGRNEDDDDDDVELAKAVQAQTLSFLQRLSSKSSTAFWGLRDVAQGKRCTAAATAATATSFLSSSSSPSSKKAAKSSAKGTRKLLDDGKELWRVGGPYIPCYQDGDSDGGERESGHTSGSESKSSTSSSEPSWVTDSSEDMDDGSNDDGNYAEKSSPVATGASSRRGVAGARKQSGGGCLFQGGDDGVWDDD</sequence>
<evidence type="ECO:0000313" key="2">
    <source>
        <dbReference type="EMBL" id="CCM20006.1"/>
    </source>
</evidence>
<feature type="compositionally biased region" description="Gly residues" evidence="1">
    <location>
        <begin position="313"/>
        <end position="324"/>
    </location>
</feature>
<feature type="compositionally biased region" description="Polar residues" evidence="1">
    <location>
        <begin position="38"/>
        <end position="48"/>
    </location>
</feature>
<feature type="compositionally biased region" description="Basic residues" evidence="1">
    <location>
        <begin position="1"/>
        <end position="10"/>
    </location>
</feature>
<feature type="compositionally biased region" description="Low complexity" evidence="1">
    <location>
        <begin position="197"/>
        <end position="217"/>
    </location>
</feature>
<feature type="region of interest" description="Disordered" evidence="1">
    <location>
        <begin position="126"/>
        <end position="148"/>
    </location>
</feature>
<gene>
    <name evidence="2" type="ORF">BN36_NA74890</name>
</gene>
<feature type="compositionally biased region" description="Basic and acidic residues" evidence="1">
    <location>
        <begin position="221"/>
        <end position="230"/>
    </location>
</feature>
<organism evidence="2">
    <name type="scientific">Leishmania guyanensis</name>
    <dbReference type="NCBI Taxonomy" id="5670"/>
    <lineage>
        <taxon>Eukaryota</taxon>
        <taxon>Discoba</taxon>
        <taxon>Euglenozoa</taxon>
        <taxon>Kinetoplastea</taxon>
        <taxon>Metakinetoplastina</taxon>
        <taxon>Trypanosomatida</taxon>
        <taxon>Trypanosomatidae</taxon>
        <taxon>Leishmaniinae</taxon>
        <taxon>Leishmania</taxon>
        <taxon>Leishmania guyanensis species complex</taxon>
    </lineage>
</organism>
<proteinExistence type="predicted"/>